<dbReference type="Proteomes" id="UP000050863">
    <property type="component" value="Unassembled WGS sequence"/>
</dbReference>
<dbReference type="EMBL" id="LLXZ01000167">
    <property type="protein sequence ID" value="KRR01031.1"/>
    <property type="molecule type" value="Genomic_DNA"/>
</dbReference>
<comment type="caution">
    <text evidence="3">The sequence shown here is derived from an EMBL/GenBank/DDBJ whole genome shotgun (WGS) entry which is preliminary data.</text>
</comment>
<keyword evidence="4" id="KW-1185">Reference proteome</keyword>
<keyword evidence="2" id="KW-0812">Transmembrane</keyword>
<keyword evidence="2" id="KW-0472">Membrane</keyword>
<dbReference type="AlphaFoldDB" id="A0A0R3L046"/>
<keyword evidence="2" id="KW-1133">Transmembrane helix</keyword>
<reference evidence="3 4" key="1">
    <citation type="submission" date="2014-03" db="EMBL/GenBank/DDBJ databases">
        <title>Bradyrhizobium valentinum sp. nov., isolated from effective nodules of Lupinus mariae-josephae, a lupine endemic of basic-lime soils in Eastern Spain.</title>
        <authorList>
            <person name="Duran D."/>
            <person name="Rey L."/>
            <person name="Navarro A."/>
            <person name="Busquets A."/>
            <person name="Imperial J."/>
            <person name="Ruiz-Argueso T."/>
        </authorList>
    </citation>
    <scope>NUCLEOTIDE SEQUENCE [LARGE SCALE GENOMIC DNA]</scope>
    <source>
        <strain evidence="3 4">PAC68</strain>
    </source>
</reference>
<proteinExistence type="predicted"/>
<gene>
    <name evidence="3" type="ORF">CQ12_27360</name>
</gene>
<evidence type="ECO:0000256" key="1">
    <source>
        <dbReference type="SAM" id="MobiDB-lite"/>
    </source>
</evidence>
<protein>
    <submittedName>
        <fullName evidence="3">Uncharacterized protein</fullName>
    </submittedName>
</protein>
<organism evidence="3 4">
    <name type="scientific">Bradyrhizobium jicamae</name>
    <dbReference type="NCBI Taxonomy" id="280332"/>
    <lineage>
        <taxon>Bacteria</taxon>
        <taxon>Pseudomonadati</taxon>
        <taxon>Pseudomonadota</taxon>
        <taxon>Alphaproteobacteria</taxon>
        <taxon>Hyphomicrobiales</taxon>
        <taxon>Nitrobacteraceae</taxon>
        <taxon>Bradyrhizobium</taxon>
    </lineage>
</organism>
<feature type="region of interest" description="Disordered" evidence="1">
    <location>
        <begin position="80"/>
        <end position="101"/>
    </location>
</feature>
<accession>A0A0R3L046</accession>
<dbReference type="STRING" id="280332.CQ12_27360"/>
<evidence type="ECO:0000313" key="4">
    <source>
        <dbReference type="Proteomes" id="UP000050863"/>
    </source>
</evidence>
<feature type="transmembrane region" description="Helical" evidence="2">
    <location>
        <begin position="28"/>
        <end position="46"/>
    </location>
</feature>
<name>A0A0R3L046_9BRAD</name>
<evidence type="ECO:0000313" key="3">
    <source>
        <dbReference type="EMBL" id="KRR01031.1"/>
    </source>
</evidence>
<sequence>MNFREVPVTHPKGGFRITEVLMTRHRTITGFVAVALLAVAATAATMKSHLHWNDGTVVSAGTTAKDPTVDANELPAASFDDRWSAMSAPTTDTAERKLDDR</sequence>
<evidence type="ECO:0000256" key="2">
    <source>
        <dbReference type="SAM" id="Phobius"/>
    </source>
</evidence>